<evidence type="ECO:0000256" key="2">
    <source>
        <dbReference type="ARBA" id="ARBA00022723"/>
    </source>
</evidence>
<dbReference type="PROSITE" id="PS50082">
    <property type="entry name" value="WD_REPEATS_2"/>
    <property type="match status" value="2"/>
</dbReference>
<sequence length="411" mass="46184">MAAVINPRPSSSIPSSLGEGNPVLLHKVDGPVGRVNAVFLLSKEEGVITISDDRSVKILLKRDNGQFWPSIHHFMPFAPTALFFSEDTMKMIIGLVNGAVYEYSVADDMNSISEIRHYNFHTSCVTAVHYAKEAELILSCSKDKSVMWLSSKTSNRLGTYSCDASLNAMQFDVPSKFVFLGDSKGDLILLKLNGSEAQLISKLSAHTGSIVSLAWDSSRQKLFSASTDHLIIMWDIGGKQGKAYELNAHETKLSCLSYAVTSNRLFSADENGRFVCWDMNASRIETPEWKNKDSCQLCDSPFFWNFRAMWDRKVVGWRQHHCRTCGNAVCSNCCQYTTRFPPMGYELPVRICNECHCKMEEHPENFKLTPLALISELRKGVTSMHLQEGLGRMVTVGFDRMVMIYDVKQLL</sequence>
<dbReference type="Proteomes" id="UP000274131">
    <property type="component" value="Unassembled WGS sequence"/>
</dbReference>
<dbReference type="Pfam" id="PF00400">
    <property type="entry name" value="WD40"/>
    <property type="match status" value="3"/>
</dbReference>
<evidence type="ECO:0000256" key="6">
    <source>
        <dbReference type="PROSITE-ProRule" id="PRU00091"/>
    </source>
</evidence>
<organism evidence="11">
    <name type="scientific">Enterobius vermicularis</name>
    <name type="common">Human pinworm</name>
    <dbReference type="NCBI Taxonomy" id="51028"/>
    <lineage>
        <taxon>Eukaryota</taxon>
        <taxon>Metazoa</taxon>
        <taxon>Ecdysozoa</taxon>
        <taxon>Nematoda</taxon>
        <taxon>Chromadorea</taxon>
        <taxon>Rhabditida</taxon>
        <taxon>Spirurina</taxon>
        <taxon>Oxyuridomorpha</taxon>
        <taxon>Oxyuroidea</taxon>
        <taxon>Oxyuridae</taxon>
        <taxon>Enterobius</taxon>
    </lineage>
</organism>
<dbReference type="AlphaFoldDB" id="A0A0N4UYK0"/>
<keyword evidence="3" id="KW-0677">Repeat</keyword>
<protein>
    <submittedName>
        <fullName evidence="11">FYVE-type domain-containing protein</fullName>
    </submittedName>
</protein>
<dbReference type="SUPFAM" id="SSF57903">
    <property type="entry name" value="FYVE/PHD zinc finger"/>
    <property type="match status" value="1"/>
</dbReference>
<keyword evidence="5" id="KW-0862">Zinc</keyword>
<evidence type="ECO:0000256" key="1">
    <source>
        <dbReference type="ARBA" id="ARBA00022574"/>
    </source>
</evidence>
<feature type="repeat" description="WD" evidence="7">
    <location>
        <begin position="203"/>
        <end position="236"/>
    </location>
</feature>
<dbReference type="InterPro" id="IPR042234">
    <property type="entry name" value="WDFY1/WDFY2"/>
</dbReference>
<dbReference type="PROSITE" id="PS50178">
    <property type="entry name" value="ZF_FYVE"/>
    <property type="match status" value="1"/>
</dbReference>
<reference evidence="9 10" key="2">
    <citation type="submission" date="2018-10" db="EMBL/GenBank/DDBJ databases">
        <authorList>
            <consortium name="Pathogen Informatics"/>
        </authorList>
    </citation>
    <scope>NUCLEOTIDE SEQUENCE [LARGE SCALE GENOMIC DNA]</scope>
</reference>
<dbReference type="InterPro" id="IPR000306">
    <property type="entry name" value="Znf_FYVE"/>
</dbReference>
<evidence type="ECO:0000256" key="5">
    <source>
        <dbReference type="ARBA" id="ARBA00022833"/>
    </source>
</evidence>
<dbReference type="PROSITE" id="PS00678">
    <property type="entry name" value="WD_REPEATS_1"/>
    <property type="match status" value="1"/>
</dbReference>
<dbReference type="EMBL" id="UXUI01007366">
    <property type="protein sequence ID" value="VDD87222.1"/>
    <property type="molecule type" value="Genomic_DNA"/>
</dbReference>
<dbReference type="PANTHER" id="PTHR46189">
    <property type="entry name" value="LD41958P"/>
    <property type="match status" value="1"/>
</dbReference>
<dbReference type="Gene3D" id="2.130.10.10">
    <property type="entry name" value="YVTN repeat-like/Quinoprotein amine dehydrogenase"/>
    <property type="match status" value="2"/>
</dbReference>
<dbReference type="SMART" id="SM00320">
    <property type="entry name" value="WD40"/>
    <property type="match status" value="5"/>
</dbReference>
<dbReference type="InterPro" id="IPR017455">
    <property type="entry name" value="Znf_FYVE-rel"/>
</dbReference>
<dbReference type="InterPro" id="IPR036322">
    <property type="entry name" value="WD40_repeat_dom_sf"/>
</dbReference>
<dbReference type="STRING" id="51028.A0A0N4UYK0"/>
<dbReference type="FunFam" id="3.30.40.10:FF:000105">
    <property type="entry name" value="WD repeat and FYVE domain-containing protein 2"/>
    <property type="match status" value="1"/>
</dbReference>
<proteinExistence type="predicted"/>
<keyword evidence="10" id="KW-1185">Reference proteome</keyword>
<feature type="domain" description="FYVE-type" evidence="8">
    <location>
        <begin position="289"/>
        <end position="360"/>
    </location>
</feature>
<dbReference type="SMART" id="SM00064">
    <property type="entry name" value="FYVE"/>
    <property type="match status" value="1"/>
</dbReference>
<evidence type="ECO:0000256" key="3">
    <source>
        <dbReference type="ARBA" id="ARBA00022737"/>
    </source>
</evidence>
<accession>A0A0N4UYK0</accession>
<keyword evidence="4 6" id="KW-0863">Zinc-finger</keyword>
<feature type="repeat" description="WD" evidence="7">
    <location>
        <begin position="246"/>
        <end position="287"/>
    </location>
</feature>
<evidence type="ECO:0000256" key="7">
    <source>
        <dbReference type="PROSITE-ProRule" id="PRU00221"/>
    </source>
</evidence>
<evidence type="ECO:0000313" key="11">
    <source>
        <dbReference type="WBParaSite" id="EVEC_0000265701-mRNA-1"/>
    </source>
</evidence>
<keyword evidence="1 7" id="KW-0853">WD repeat</keyword>
<dbReference type="InterPro" id="IPR019775">
    <property type="entry name" value="WD40_repeat_CS"/>
</dbReference>
<dbReference type="GO" id="GO:0005769">
    <property type="term" value="C:early endosome"/>
    <property type="evidence" value="ECO:0007669"/>
    <property type="project" value="TreeGrafter"/>
</dbReference>
<dbReference type="CDD" id="cd15718">
    <property type="entry name" value="FYVE_WDFY1_like"/>
    <property type="match status" value="1"/>
</dbReference>
<keyword evidence="2" id="KW-0479">Metal-binding</keyword>
<dbReference type="InterPro" id="IPR011011">
    <property type="entry name" value="Znf_FYVE_PHD"/>
</dbReference>
<dbReference type="InterPro" id="IPR015943">
    <property type="entry name" value="WD40/YVTN_repeat-like_dom_sf"/>
</dbReference>
<dbReference type="InterPro" id="IPR013083">
    <property type="entry name" value="Znf_RING/FYVE/PHD"/>
</dbReference>
<dbReference type="WBParaSite" id="EVEC_0000265701-mRNA-1">
    <property type="protein sequence ID" value="EVEC_0000265701-mRNA-1"/>
    <property type="gene ID" value="EVEC_0000265701"/>
</dbReference>
<dbReference type="PROSITE" id="PS50294">
    <property type="entry name" value="WD_REPEATS_REGION"/>
    <property type="match status" value="1"/>
</dbReference>
<dbReference type="Pfam" id="PF01363">
    <property type="entry name" value="FYVE"/>
    <property type="match status" value="1"/>
</dbReference>
<evidence type="ECO:0000313" key="10">
    <source>
        <dbReference type="Proteomes" id="UP000274131"/>
    </source>
</evidence>
<dbReference type="PANTHER" id="PTHR46189:SF1">
    <property type="entry name" value="LD41958P"/>
    <property type="match status" value="1"/>
</dbReference>
<dbReference type="InterPro" id="IPR001680">
    <property type="entry name" value="WD40_rpt"/>
</dbReference>
<evidence type="ECO:0000256" key="4">
    <source>
        <dbReference type="ARBA" id="ARBA00022771"/>
    </source>
</evidence>
<evidence type="ECO:0000259" key="8">
    <source>
        <dbReference type="PROSITE" id="PS50178"/>
    </source>
</evidence>
<dbReference type="GO" id="GO:0008270">
    <property type="term" value="F:zinc ion binding"/>
    <property type="evidence" value="ECO:0007669"/>
    <property type="project" value="UniProtKB-KW"/>
</dbReference>
<name>A0A0N4UYK0_ENTVE</name>
<dbReference type="Gene3D" id="3.30.40.10">
    <property type="entry name" value="Zinc/RING finger domain, C3HC4 (zinc finger)"/>
    <property type="match status" value="1"/>
</dbReference>
<evidence type="ECO:0000313" key="9">
    <source>
        <dbReference type="EMBL" id="VDD87222.1"/>
    </source>
</evidence>
<dbReference type="OrthoDB" id="63070at2759"/>
<gene>
    <name evidence="9" type="ORF">EVEC_LOCUS2365</name>
</gene>
<dbReference type="SUPFAM" id="SSF50978">
    <property type="entry name" value="WD40 repeat-like"/>
    <property type="match status" value="1"/>
</dbReference>
<reference evidence="11" key="1">
    <citation type="submission" date="2017-02" db="UniProtKB">
        <authorList>
            <consortium name="WormBaseParasite"/>
        </authorList>
    </citation>
    <scope>IDENTIFICATION</scope>
</reference>